<reference evidence="4 5" key="1">
    <citation type="submission" date="2016-11" db="EMBL/GenBank/DDBJ databases">
        <title>Study of marine rhodopsin-containing bacteria.</title>
        <authorList>
            <person name="Yoshizawa S."/>
            <person name="Kumagai Y."/>
            <person name="Kogure K."/>
        </authorList>
    </citation>
    <scope>NUCLEOTIDE SEQUENCE [LARGE SCALE GENOMIC DNA]</scope>
    <source>
        <strain evidence="4 5">SAORIC-28</strain>
    </source>
</reference>
<evidence type="ECO:0000313" key="4">
    <source>
        <dbReference type="EMBL" id="PAP77583.1"/>
    </source>
</evidence>
<comment type="caution">
    <text evidence="4">The sequence shown here is derived from an EMBL/GenBank/DDBJ whole genome shotgun (WGS) entry which is preliminary data.</text>
</comment>
<dbReference type="EMBL" id="MQWD01000001">
    <property type="protein sequence ID" value="PAP77583.1"/>
    <property type="molecule type" value="Genomic_DNA"/>
</dbReference>
<dbReference type="InterPro" id="IPR043906">
    <property type="entry name" value="Gfo/Idh/MocA_OxRdtase_bact_C"/>
</dbReference>
<dbReference type="AlphaFoldDB" id="A0A271J2A8"/>
<dbReference type="InterPro" id="IPR050463">
    <property type="entry name" value="Gfo/Idh/MocA_oxidrdct_glycsds"/>
</dbReference>
<dbReference type="SUPFAM" id="SSF51735">
    <property type="entry name" value="NAD(P)-binding Rossmann-fold domains"/>
    <property type="match status" value="1"/>
</dbReference>
<dbReference type="Gene3D" id="3.40.50.720">
    <property type="entry name" value="NAD(P)-binding Rossmann-like Domain"/>
    <property type="match status" value="1"/>
</dbReference>
<dbReference type="OrthoDB" id="9795543at2"/>
<keyword evidence="5" id="KW-1185">Reference proteome</keyword>
<evidence type="ECO:0000256" key="1">
    <source>
        <dbReference type="ARBA" id="ARBA00023002"/>
    </source>
</evidence>
<evidence type="ECO:0000259" key="3">
    <source>
        <dbReference type="Pfam" id="PF19051"/>
    </source>
</evidence>
<sequence>MPTTRRRFLASAGTLVAGSPLLPHTLHGLSRPASDRLRIGLIGAKGMGWTDLQAQLAVDANTELAWLCDVDESVLSSRLTDYAGLRSNTPRTTGDYRELLDSSDVDVVVIGTPDHWHARMFVDAVDAGKDVYVEKPIANTVEECRVMVAAQERTGRVVQVGQWQRSGEHYARAIEIVRSGELGRIRLVKCWAYQGWMKPVPPQPDQPAPPGVDYAMWLGPAPSRPFNPNRFHFTFRWFWDYAGGLMTDWGVHELDIALLAMGADAPRSVMASGGKFAYPDDASETPDTLQTVYDFGDYSLLWEHAVGIDLGPDRKPEGIAFVGNEATLIVTRGGFEVVPEREFVGWGQEGPQKRAPEVGGVPEGVDYVREHNRNFLQCVRDRTPEACATRIDSGAVAAVNAQLGNIAYKTGRKLYWEGDGMTGDFRDDPEASSLLRAAYHNGWAVPTG</sequence>
<accession>A0A271J2A8</accession>
<proteinExistence type="predicted"/>
<dbReference type="GO" id="GO:0016491">
    <property type="term" value="F:oxidoreductase activity"/>
    <property type="evidence" value="ECO:0007669"/>
    <property type="project" value="UniProtKB-KW"/>
</dbReference>
<dbReference type="Gene3D" id="3.30.360.10">
    <property type="entry name" value="Dihydrodipicolinate Reductase, domain 2"/>
    <property type="match status" value="1"/>
</dbReference>
<dbReference type="Pfam" id="PF19051">
    <property type="entry name" value="GFO_IDH_MocA_C2"/>
    <property type="match status" value="1"/>
</dbReference>
<gene>
    <name evidence="4" type="ORF">BSZ37_14595</name>
</gene>
<dbReference type="SUPFAM" id="SSF55347">
    <property type="entry name" value="Glyceraldehyde-3-phosphate dehydrogenase-like, C-terminal domain"/>
    <property type="match status" value="1"/>
</dbReference>
<dbReference type="InterPro" id="IPR006311">
    <property type="entry name" value="TAT_signal"/>
</dbReference>
<dbReference type="InterPro" id="IPR036291">
    <property type="entry name" value="NAD(P)-bd_dom_sf"/>
</dbReference>
<dbReference type="PANTHER" id="PTHR43818:SF11">
    <property type="entry name" value="BCDNA.GH03377"/>
    <property type="match status" value="1"/>
</dbReference>
<dbReference type="InterPro" id="IPR000683">
    <property type="entry name" value="Gfo/Idh/MocA-like_OxRdtase_N"/>
</dbReference>
<feature type="domain" description="Gfo/Idh/MocA-like oxidoreductase N-terminal" evidence="2">
    <location>
        <begin position="37"/>
        <end position="161"/>
    </location>
</feature>
<feature type="domain" description="Gfo/Idh/MocA-like oxidoreductase bacterial type C-terminal" evidence="3">
    <location>
        <begin position="205"/>
        <end position="269"/>
    </location>
</feature>
<keyword evidence="1" id="KW-0560">Oxidoreductase</keyword>
<name>A0A271J2A8_9BACT</name>
<dbReference type="Proteomes" id="UP000216339">
    <property type="component" value="Unassembled WGS sequence"/>
</dbReference>
<organism evidence="4 5">
    <name type="scientific">Rubrivirga marina</name>
    <dbReference type="NCBI Taxonomy" id="1196024"/>
    <lineage>
        <taxon>Bacteria</taxon>
        <taxon>Pseudomonadati</taxon>
        <taxon>Rhodothermota</taxon>
        <taxon>Rhodothermia</taxon>
        <taxon>Rhodothermales</taxon>
        <taxon>Rubricoccaceae</taxon>
        <taxon>Rubrivirga</taxon>
    </lineage>
</organism>
<evidence type="ECO:0000313" key="5">
    <source>
        <dbReference type="Proteomes" id="UP000216339"/>
    </source>
</evidence>
<dbReference type="GO" id="GO:0000166">
    <property type="term" value="F:nucleotide binding"/>
    <property type="evidence" value="ECO:0007669"/>
    <property type="project" value="InterPro"/>
</dbReference>
<dbReference type="PANTHER" id="PTHR43818">
    <property type="entry name" value="BCDNA.GH03377"/>
    <property type="match status" value="1"/>
</dbReference>
<dbReference type="Pfam" id="PF01408">
    <property type="entry name" value="GFO_IDH_MocA"/>
    <property type="match status" value="1"/>
</dbReference>
<dbReference type="PROSITE" id="PS51318">
    <property type="entry name" value="TAT"/>
    <property type="match status" value="1"/>
</dbReference>
<protein>
    <submittedName>
        <fullName evidence="4">Oxidoreductase</fullName>
    </submittedName>
</protein>
<evidence type="ECO:0000259" key="2">
    <source>
        <dbReference type="Pfam" id="PF01408"/>
    </source>
</evidence>
<dbReference type="RefSeq" id="WP_095511250.1">
    <property type="nucleotide sequence ID" value="NZ_MQWD01000001.1"/>
</dbReference>